<dbReference type="KEGG" id="lez:GLE_2618"/>
<reference evidence="1 2" key="1">
    <citation type="submission" date="2015-11" db="EMBL/GenBank/DDBJ databases">
        <title>Genome sequences of Lysobacter enzymogenes strain C3 and Lysobacter antibioticus ATCC 29479.</title>
        <authorList>
            <person name="Kobayashi D.Y."/>
        </authorList>
    </citation>
    <scope>NUCLEOTIDE SEQUENCE [LARGE SCALE GENOMIC DNA]</scope>
    <source>
        <strain evidence="1 2">C3</strain>
    </source>
</reference>
<dbReference type="Proteomes" id="UP000061569">
    <property type="component" value="Chromosome"/>
</dbReference>
<dbReference type="AlphaFoldDB" id="A0A0S2DHP9"/>
<sequence length="74" mass="8071">MASIDYAGYGVWNSTNDVTSKVRQQYSAGQRTFIANNGDYGDPSPGDRKYLYIVWNSSDSGVVGEDDSRGITVP</sequence>
<proteinExistence type="predicted"/>
<gene>
    <name evidence="1" type="ORF">GLE_2618</name>
</gene>
<name>A0A0S2DHP9_LYSEN</name>
<evidence type="ECO:0000313" key="1">
    <source>
        <dbReference type="EMBL" id="ALN57966.1"/>
    </source>
</evidence>
<dbReference type="PATRIC" id="fig|69.6.peg.2577"/>
<dbReference type="EMBL" id="CP013140">
    <property type="protein sequence ID" value="ALN57966.1"/>
    <property type="molecule type" value="Genomic_DNA"/>
</dbReference>
<accession>A0A0S2DHP9</accession>
<dbReference type="OrthoDB" id="6024840at2"/>
<dbReference type="CDD" id="cd22823">
    <property type="entry name" value="Gal_Rha_Lectin"/>
    <property type="match status" value="1"/>
</dbReference>
<dbReference type="RefSeq" id="WP_057947681.1">
    <property type="nucleotide sequence ID" value="NZ_CP067396.1"/>
</dbReference>
<organism evidence="1 2">
    <name type="scientific">Lysobacter enzymogenes</name>
    <dbReference type="NCBI Taxonomy" id="69"/>
    <lineage>
        <taxon>Bacteria</taxon>
        <taxon>Pseudomonadati</taxon>
        <taxon>Pseudomonadota</taxon>
        <taxon>Gammaproteobacteria</taxon>
        <taxon>Lysobacterales</taxon>
        <taxon>Lysobacteraceae</taxon>
        <taxon>Lysobacter</taxon>
    </lineage>
</organism>
<evidence type="ECO:0000313" key="2">
    <source>
        <dbReference type="Proteomes" id="UP000061569"/>
    </source>
</evidence>
<protein>
    <submittedName>
        <fullName evidence="1">Uncharacterized protein</fullName>
    </submittedName>
</protein>